<evidence type="ECO:0000313" key="4">
    <source>
        <dbReference type="RefSeq" id="XP_020823637.1"/>
    </source>
</evidence>
<dbReference type="GeneID" id="110195291"/>
<dbReference type="Pfam" id="PF01099">
    <property type="entry name" value="Uteroglobin"/>
    <property type="match status" value="1"/>
</dbReference>
<dbReference type="InParanoid" id="A0A6P5INE5"/>
<dbReference type="KEGG" id="pcw:110195291"/>
<evidence type="ECO:0000313" key="3">
    <source>
        <dbReference type="Proteomes" id="UP000515140"/>
    </source>
</evidence>
<dbReference type="PRINTS" id="PR00486">
    <property type="entry name" value="UTEROGLOBIN"/>
</dbReference>
<feature type="signal peptide" evidence="2">
    <location>
        <begin position="1"/>
        <end position="21"/>
    </location>
</feature>
<dbReference type="InterPro" id="IPR000329">
    <property type="entry name" value="Uteroglobin"/>
</dbReference>
<keyword evidence="3" id="KW-1185">Reference proteome</keyword>
<dbReference type="AlphaFoldDB" id="A0A6P5INE5"/>
<evidence type="ECO:0000256" key="2">
    <source>
        <dbReference type="SAM" id="SignalP"/>
    </source>
</evidence>
<dbReference type="CTD" id="7356"/>
<evidence type="ECO:0000256" key="1">
    <source>
        <dbReference type="SAM" id="MobiDB-lite"/>
    </source>
</evidence>
<name>A0A6P5INE5_PHACI</name>
<proteinExistence type="predicted"/>
<feature type="compositionally biased region" description="Basic and acidic residues" evidence="1">
    <location>
        <begin position="62"/>
        <end position="81"/>
    </location>
</feature>
<keyword evidence="2" id="KW-0732">Signal</keyword>
<dbReference type="GO" id="GO:0007165">
    <property type="term" value="P:signal transduction"/>
    <property type="evidence" value="ECO:0007669"/>
    <property type="project" value="InterPro"/>
</dbReference>
<sequence>MKLTTVLSLVALVLCCNWASAHICPTFPEVADILFKGTPPGISRSHSVFPTRSGHGGSWEAAEGKGGHPLGHDQNGHREADGNNIDQKLTSIKRAYFAGQASLNTKLLNSQFPVVSSAVLFPAPLSVRVPSA</sequence>
<feature type="chain" id="PRO_5027625609" evidence="2">
    <location>
        <begin position="22"/>
        <end position="132"/>
    </location>
</feature>
<dbReference type="Proteomes" id="UP000515140">
    <property type="component" value="Unplaced"/>
</dbReference>
<feature type="region of interest" description="Disordered" evidence="1">
    <location>
        <begin position="52"/>
        <end position="83"/>
    </location>
</feature>
<gene>
    <name evidence="4" type="primary">SCGB1A1</name>
</gene>
<dbReference type="InterPro" id="IPR016126">
    <property type="entry name" value="Secretoglobin"/>
</dbReference>
<organism evidence="3 4">
    <name type="scientific">Phascolarctos cinereus</name>
    <name type="common">Koala</name>
    <dbReference type="NCBI Taxonomy" id="38626"/>
    <lineage>
        <taxon>Eukaryota</taxon>
        <taxon>Metazoa</taxon>
        <taxon>Chordata</taxon>
        <taxon>Craniata</taxon>
        <taxon>Vertebrata</taxon>
        <taxon>Euteleostomi</taxon>
        <taxon>Mammalia</taxon>
        <taxon>Metatheria</taxon>
        <taxon>Diprotodontia</taxon>
        <taxon>Phascolarctidae</taxon>
        <taxon>Phascolarctos</taxon>
    </lineage>
</organism>
<dbReference type="RefSeq" id="XP_020823637.1">
    <property type="nucleotide sequence ID" value="XM_020967978.1"/>
</dbReference>
<protein>
    <submittedName>
        <fullName evidence="4">Uteroglobin</fullName>
    </submittedName>
</protein>
<reference evidence="4" key="1">
    <citation type="submission" date="2025-08" db="UniProtKB">
        <authorList>
            <consortium name="RefSeq"/>
        </authorList>
    </citation>
    <scope>IDENTIFICATION</scope>
    <source>
        <tissue evidence="4">Spleen</tissue>
    </source>
</reference>
<accession>A0A6P5INE5</accession>